<dbReference type="SMART" id="SM00855">
    <property type="entry name" value="PGAM"/>
    <property type="match status" value="1"/>
</dbReference>
<evidence type="ECO:0000313" key="3">
    <source>
        <dbReference type="EMBL" id="OGM20251.1"/>
    </source>
</evidence>
<organism evidence="3 4">
    <name type="scientific">Candidatus Woesebacteria bacterium RIFCSPHIGHO2_01_FULL_38_9</name>
    <dbReference type="NCBI Taxonomy" id="1802492"/>
    <lineage>
        <taxon>Bacteria</taxon>
        <taxon>Candidatus Woeseibacteriota</taxon>
    </lineage>
</organism>
<dbReference type="AlphaFoldDB" id="A0A1F7XYY6"/>
<feature type="active site" description="Tele-phosphohistidine intermediate" evidence="1">
    <location>
        <position position="28"/>
    </location>
</feature>
<dbReference type="InterPro" id="IPR029033">
    <property type="entry name" value="His_PPase_superfam"/>
</dbReference>
<sequence length="233" mass="26606">MEEDLTEFSVTTERRETGIIPKIIAVRHAESVANTQGIYQGRSYDTDLSPLGKKQAQALAKRLKKLGIRKIITSPLRRTYQTAFEVSSLCDCPIEVSELIVETHHGIWEGKNKDWIKKNYPKIYKTWLTKPGSVIFPEGEAFTETLKRVQTFLEKEKLSNDTLVVTHDNIVRIMITLANGWTLDDLWKHHIEPAALNFFEINSINGNHRLNLLKLNDNAHLKGLHADLSKHAL</sequence>
<dbReference type="CDD" id="cd07067">
    <property type="entry name" value="HP_PGM_like"/>
    <property type="match status" value="1"/>
</dbReference>
<dbReference type="Proteomes" id="UP000178419">
    <property type="component" value="Unassembled WGS sequence"/>
</dbReference>
<dbReference type="InterPro" id="IPR050275">
    <property type="entry name" value="PGM_Phosphatase"/>
</dbReference>
<dbReference type="GO" id="GO:0016791">
    <property type="term" value="F:phosphatase activity"/>
    <property type="evidence" value="ECO:0007669"/>
    <property type="project" value="TreeGrafter"/>
</dbReference>
<feature type="binding site" evidence="2">
    <location>
        <position position="113"/>
    </location>
    <ligand>
        <name>substrate</name>
    </ligand>
</feature>
<feature type="binding site" evidence="2">
    <location>
        <begin position="27"/>
        <end position="34"/>
    </location>
    <ligand>
        <name>substrate</name>
    </ligand>
</feature>
<dbReference type="SUPFAM" id="SSF53254">
    <property type="entry name" value="Phosphoglycerate mutase-like"/>
    <property type="match status" value="1"/>
</dbReference>
<comment type="caution">
    <text evidence="3">The sequence shown here is derived from an EMBL/GenBank/DDBJ whole genome shotgun (WGS) entry which is preliminary data.</text>
</comment>
<reference evidence="3 4" key="1">
    <citation type="journal article" date="2016" name="Nat. Commun.">
        <title>Thousands of microbial genomes shed light on interconnected biogeochemical processes in an aquifer system.</title>
        <authorList>
            <person name="Anantharaman K."/>
            <person name="Brown C.T."/>
            <person name="Hug L.A."/>
            <person name="Sharon I."/>
            <person name="Castelle C.J."/>
            <person name="Probst A.J."/>
            <person name="Thomas B.C."/>
            <person name="Singh A."/>
            <person name="Wilkins M.J."/>
            <person name="Karaoz U."/>
            <person name="Brodie E.L."/>
            <person name="Williams K.H."/>
            <person name="Hubbard S.S."/>
            <person name="Banfield J.F."/>
        </authorList>
    </citation>
    <scope>NUCLEOTIDE SEQUENCE [LARGE SCALE GENOMIC DNA]</scope>
</reference>
<name>A0A1F7XYY6_9BACT</name>
<dbReference type="PANTHER" id="PTHR48100:SF62">
    <property type="entry name" value="GLUCOSYL-3-PHOSPHOGLYCERATE PHOSPHATASE"/>
    <property type="match status" value="1"/>
</dbReference>
<dbReference type="GO" id="GO:0005737">
    <property type="term" value="C:cytoplasm"/>
    <property type="evidence" value="ECO:0007669"/>
    <property type="project" value="TreeGrafter"/>
</dbReference>
<dbReference type="PANTHER" id="PTHR48100">
    <property type="entry name" value="BROAD-SPECIFICITY PHOSPHATASE YOR283W-RELATED"/>
    <property type="match status" value="1"/>
</dbReference>
<dbReference type="Gene3D" id="3.40.50.1240">
    <property type="entry name" value="Phosphoglycerate mutase-like"/>
    <property type="match status" value="1"/>
</dbReference>
<gene>
    <name evidence="3" type="ORF">A2714_02990</name>
</gene>
<feature type="binding site" evidence="2">
    <location>
        <position position="78"/>
    </location>
    <ligand>
        <name>substrate</name>
    </ligand>
</feature>
<dbReference type="InterPro" id="IPR013078">
    <property type="entry name" value="His_Pase_superF_clade-1"/>
</dbReference>
<dbReference type="EMBL" id="MGGE01000047">
    <property type="protein sequence ID" value="OGM20251.1"/>
    <property type="molecule type" value="Genomic_DNA"/>
</dbReference>
<proteinExistence type="predicted"/>
<evidence type="ECO:0000256" key="1">
    <source>
        <dbReference type="PIRSR" id="PIRSR613078-1"/>
    </source>
</evidence>
<feature type="active site" description="Proton donor/acceptor" evidence="1">
    <location>
        <position position="102"/>
    </location>
</feature>
<accession>A0A1F7XYY6</accession>
<evidence type="ECO:0008006" key="5">
    <source>
        <dbReference type="Google" id="ProtNLM"/>
    </source>
</evidence>
<evidence type="ECO:0000256" key="2">
    <source>
        <dbReference type="PIRSR" id="PIRSR613078-2"/>
    </source>
</evidence>
<dbReference type="Pfam" id="PF00300">
    <property type="entry name" value="His_Phos_1"/>
    <property type="match status" value="1"/>
</dbReference>
<protein>
    <recommendedName>
        <fullName evidence="5">Phosphoglycerate mutase</fullName>
    </recommendedName>
</protein>
<evidence type="ECO:0000313" key="4">
    <source>
        <dbReference type="Proteomes" id="UP000178419"/>
    </source>
</evidence>